<evidence type="ECO:0000313" key="2">
    <source>
        <dbReference type="Proteomes" id="UP000793456"/>
    </source>
</evidence>
<dbReference type="Proteomes" id="UP000793456">
    <property type="component" value="Chromosome XVIII"/>
</dbReference>
<name>A0ACD3QJ51_LARCR</name>
<sequence length="1086" mass="121969">MVVGAFPIAKLLYLGVRQMSKPLANRIKAGARKSEFFKNYVCLPPAQFYHWIEMRTKMRIMGFRGSTIKPLNEEAAAELGAELLGEAIIFFVGGGCMVLEYSRQAANSRRKEEELNETINSLQTQVAELALTTETLDAQLREVNRQLVSFPVSSKKGSSIRASDTNRLDKIIKKPGSVLGLRLESLDTVKLNQLKQTNKQTNKHTHRMSVDVKKLKVNELKEELQRRGLDTRGLKADLVERLRAALEQEAEADASEQGEQGEQQEEQQEQEEQEEEEYCQDNQDNEDVEDVEEPQEAVDDDDDDDGGEGDDVEDGDDGDDGGDVPQEEDEGRDSGGYYEDEEAEGEPYESQPASDSGHSMPDFTADVDIQKSDVTSEDETKPEPEPVENVESKPEIKVEVKMEDGPGAAGDEQQDIQETEDQQDDAAQAEQIKVEADKGGHHGRKRPYEESRSYNYYEHREDKRSRTPQPPAEDEEENIDDTLVTIDTYNCDLHFKVSRDRYSGYPLTIEGFAYLWAGARASHGVTRGRVCYEMKINEEIPVKHLPSSEPDPHVVRIGWSLNHCSTQLGEEPFSFGYGGTGKKSADCKFSDFGERFGENDVIGCYIDFDSGDEVEMGYSKNGVSLGVAFRTTKEALAGRALFPHVLVKNCAVEFNFGQKSEPYFPAPEGYTYIHNLDMEDKIRGTKGPATKSECEILMMVGLPACGKTTWAIKHAETNPEKKYNILGTNAIMDKMKVMGLRRQKNYAGRWDVLIQQATQCLNRLIEIAARKRRNYILDQTNVYGSARRRKMRPFEGFQRKAIVICPTDEDLKERTLKQTNEQGKDVPDHAVLEMKANFTLPEACDFLEAVTFAELQRAEAESLLKQYNEEGRKAGPPPEKRFDNRQGGFRGRGSGSFQRYDNRDWFPRRLPKPQWRWRQRIQRSFIIVSTTFKCNDAFFCFYFICQATIVAAITRTAGATVTVTAGSDARVGYNRSQQSGGSYNRPAPYSKGGYNQGGYSQGYNQGYNQGSYNQNYYGNYSQYPGYSQSYSQTPSTGQTMLSSGSSTTRTRTSGTSITVSTAATLDKATRARLLVPSSFALHPPVS</sequence>
<reference evidence="1" key="1">
    <citation type="submission" date="2018-11" db="EMBL/GenBank/DDBJ databases">
        <title>The sequence and de novo assembly of Larimichthys crocea genome using PacBio and Hi-C technologies.</title>
        <authorList>
            <person name="Xu P."/>
            <person name="Chen B."/>
            <person name="Zhou Z."/>
            <person name="Ke Q."/>
            <person name="Wu Y."/>
            <person name="Bai H."/>
            <person name="Pu F."/>
        </authorList>
    </citation>
    <scope>NUCLEOTIDE SEQUENCE</scope>
    <source>
        <tissue evidence="1">Muscle</tissue>
    </source>
</reference>
<comment type="caution">
    <text evidence="1">The sequence shown here is derived from an EMBL/GenBank/DDBJ whole genome shotgun (WGS) entry which is preliminary data.</text>
</comment>
<evidence type="ECO:0000313" key="1">
    <source>
        <dbReference type="EMBL" id="TMS07267.1"/>
    </source>
</evidence>
<organism evidence="1 2">
    <name type="scientific">Larimichthys crocea</name>
    <name type="common">Large yellow croaker</name>
    <name type="synonym">Pseudosciaena crocea</name>
    <dbReference type="NCBI Taxonomy" id="215358"/>
    <lineage>
        <taxon>Eukaryota</taxon>
        <taxon>Metazoa</taxon>
        <taxon>Chordata</taxon>
        <taxon>Craniata</taxon>
        <taxon>Vertebrata</taxon>
        <taxon>Euteleostomi</taxon>
        <taxon>Actinopterygii</taxon>
        <taxon>Neopterygii</taxon>
        <taxon>Teleostei</taxon>
        <taxon>Neoteleostei</taxon>
        <taxon>Acanthomorphata</taxon>
        <taxon>Eupercaria</taxon>
        <taxon>Sciaenidae</taxon>
        <taxon>Larimichthys</taxon>
    </lineage>
</organism>
<gene>
    <name evidence="1" type="ORF">E3U43_011360</name>
</gene>
<proteinExistence type="predicted"/>
<keyword evidence="2" id="KW-1185">Reference proteome</keyword>
<accession>A0ACD3QJ51</accession>
<dbReference type="EMBL" id="CM011691">
    <property type="protein sequence ID" value="TMS07267.1"/>
    <property type="molecule type" value="Genomic_DNA"/>
</dbReference>
<protein>
    <submittedName>
        <fullName evidence="1">Uncharacterized protein</fullName>
    </submittedName>
</protein>